<dbReference type="EMBL" id="RSED01000007">
    <property type="protein sequence ID" value="RRS04416.1"/>
    <property type="molecule type" value="Genomic_DNA"/>
</dbReference>
<dbReference type="PANTHER" id="PTHR36151">
    <property type="entry name" value="BLR2777 PROTEIN"/>
    <property type="match status" value="1"/>
</dbReference>
<dbReference type="AlphaFoldDB" id="A0A3R8T273"/>
<organism evidence="3 4">
    <name type="scientific">Aquabacterium soli</name>
    <dbReference type="NCBI Taxonomy" id="2493092"/>
    <lineage>
        <taxon>Bacteria</taxon>
        <taxon>Pseudomonadati</taxon>
        <taxon>Pseudomonadota</taxon>
        <taxon>Betaproteobacteria</taxon>
        <taxon>Burkholderiales</taxon>
        <taxon>Aquabacterium</taxon>
    </lineage>
</organism>
<feature type="domain" description="ER-bound oxygenase mpaB/mpaB'/Rubber oxygenase catalytic" evidence="2">
    <location>
        <begin position="42"/>
        <end position="275"/>
    </location>
</feature>
<dbReference type="RefSeq" id="WP_125243324.1">
    <property type="nucleotide sequence ID" value="NZ_RSED01000007.1"/>
</dbReference>
<evidence type="ECO:0000313" key="3">
    <source>
        <dbReference type="EMBL" id="RRS04416.1"/>
    </source>
</evidence>
<dbReference type="OrthoDB" id="3422701at2"/>
<gene>
    <name evidence="3" type="ORF">EIP75_11055</name>
</gene>
<protein>
    <submittedName>
        <fullName evidence="3">DUF2236 domain-containing protein</fullName>
    </submittedName>
</protein>
<evidence type="ECO:0000313" key="4">
    <source>
        <dbReference type="Proteomes" id="UP000269265"/>
    </source>
</evidence>
<dbReference type="Pfam" id="PF09995">
    <property type="entry name" value="MPAB_Lcp_cat"/>
    <property type="match status" value="1"/>
</dbReference>
<keyword evidence="4" id="KW-1185">Reference proteome</keyword>
<name>A0A3R8T273_9BURK</name>
<dbReference type="Proteomes" id="UP000269265">
    <property type="component" value="Unassembled WGS sequence"/>
</dbReference>
<evidence type="ECO:0000256" key="1">
    <source>
        <dbReference type="SAM" id="MobiDB-lite"/>
    </source>
</evidence>
<feature type="region of interest" description="Disordered" evidence="1">
    <location>
        <begin position="1"/>
        <end position="25"/>
    </location>
</feature>
<evidence type="ECO:0000259" key="2">
    <source>
        <dbReference type="Pfam" id="PF09995"/>
    </source>
</evidence>
<dbReference type="PANTHER" id="PTHR36151:SF3">
    <property type="entry name" value="ER-BOUND OXYGENASE MPAB_MPAB'_RUBBER OXYGENASE CATALYTIC DOMAIN-CONTAINING PROTEIN"/>
    <property type="match status" value="1"/>
</dbReference>
<dbReference type="GO" id="GO:0016491">
    <property type="term" value="F:oxidoreductase activity"/>
    <property type="evidence" value="ECO:0007669"/>
    <property type="project" value="InterPro"/>
</dbReference>
<dbReference type="InterPro" id="IPR018713">
    <property type="entry name" value="MPAB/Lcp_cat_dom"/>
</dbReference>
<comment type="caution">
    <text evidence="3">The sequence shown here is derived from an EMBL/GenBank/DDBJ whole genome shotgun (WGS) entry which is preliminary data.</text>
</comment>
<sequence>MLTAQAPASADIPSDPTHFNVSDEEKTNVADVRRLGPDSLIWDRLGDLRGLLTVFRIGLLQNMHPAVSRALEDHSGEVFLKNPWNRLLRSLPPIMGVIYAPDPGAIGRKVHDYHVDIKGTLQSGQAYHALSPDLFFWTHATFVEGVIAMSERFGTPLTECEQVLLYDESIEWYRRYGLSMRPVPPDYASFKRYWADMLDTLQPTLITDHALKLRRTPRPFDSIPKPVWWLIDPFVNRFSQWLARGTLPLQARSKLGLDWSALDERLLRMFCALVRVTFRMIPKERRYLPMVRAWRAQRAAATPWSPREPEHHAAQ</sequence>
<proteinExistence type="predicted"/>
<accession>A0A3R8T273</accession>
<reference evidence="3 4" key="1">
    <citation type="submission" date="2018-12" db="EMBL/GenBank/DDBJ databases">
        <title>The whole draft genome of Aquabacterium sp. SJQ9.</title>
        <authorList>
            <person name="Sun L."/>
            <person name="Gao X."/>
            <person name="Chen W."/>
            <person name="Huang K."/>
        </authorList>
    </citation>
    <scope>NUCLEOTIDE SEQUENCE [LARGE SCALE GENOMIC DNA]</scope>
    <source>
        <strain evidence="3 4">SJQ9</strain>
    </source>
</reference>